<evidence type="ECO:0000313" key="1">
    <source>
        <dbReference type="EMBL" id="GIY90502.1"/>
    </source>
</evidence>
<name>A0AAV4X5N4_9ARAC</name>
<protein>
    <submittedName>
        <fullName evidence="1">Uncharacterized protein</fullName>
    </submittedName>
</protein>
<comment type="caution">
    <text evidence="1">The sequence shown here is derived from an EMBL/GenBank/DDBJ whole genome shotgun (WGS) entry which is preliminary data.</text>
</comment>
<dbReference type="Proteomes" id="UP001054837">
    <property type="component" value="Unassembled WGS sequence"/>
</dbReference>
<gene>
    <name evidence="1" type="ORF">CDAR_195141</name>
</gene>
<accession>A0AAV4X5N4</accession>
<organism evidence="1 2">
    <name type="scientific">Caerostris darwini</name>
    <dbReference type="NCBI Taxonomy" id="1538125"/>
    <lineage>
        <taxon>Eukaryota</taxon>
        <taxon>Metazoa</taxon>
        <taxon>Ecdysozoa</taxon>
        <taxon>Arthropoda</taxon>
        <taxon>Chelicerata</taxon>
        <taxon>Arachnida</taxon>
        <taxon>Araneae</taxon>
        <taxon>Araneomorphae</taxon>
        <taxon>Entelegynae</taxon>
        <taxon>Araneoidea</taxon>
        <taxon>Araneidae</taxon>
        <taxon>Caerostris</taxon>
    </lineage>
</organism>
<proteinExistence type="predicted"/>
<sequence>MIASLSLEAVQSASIVDNSSNALYNFSTSFKREKGAVHAASEVRCQGNVIVVCVRRVRSRENGPDIGKAGITSLSDIWAEEVRVQIAEMCRRLVEVNDLMKSGGRGGLPSRLRAFDYFGFSCAYHAIITLGQRRDDQ</sequence>
<keyword evidence="2" id="KW-1185">Reference proteome</keyword>
<evidence type="ECO:0000313" key="2">
    <source>
        <dbReference type="Proteomes" id="UP001054837"/>
    </source>
</evidence>
<dbReference type="AlphaFoldDB" id="A0AAV4X5N4"/>
<dbReference type="EMBL" id="BPLQ01015713">
    <property type="protein sequence ID" value="GIY90502.1"/>
    <property type="molecule type" value="Genomic_DNA"/>
</dbReference>
<reference evidence="1 2" key="1">
    <citation type="submission" date="2021-06" db="EMBL/GenBank/DDBJ databases">
        <title>Caerostris darwini draft genome.</title>
        <authorList>
            <person name="Kono N."/>
            <person name="Arakawa K."/>
        </authorList>
    </citation>
    <scope>NUCLEOTIDE SEQUENCE [LARGE SCALE GENOMIC DNA]</scope>
</reference>